<dbReference type="GO" id="GO:0030170">
    <property type="term" value="F:pyridoxal phosphate binding"/>
    <property type="evidence" value="ECO:0007669"/>
    <property type="project" value="InterPro"/>
</dbReference>
<dbReference type="SUPFAM" id="SSF53383">
    <property type="entry name" value="PLP-dependent transferases"/>
    <property type="match status" value="1"/>
</dbReference>
<comment type="cofactor">
    <cofactor evidence="1">
        <name>pyridoxal 5'-phosphate</name>
        <dbReference type="ChEBI" id="CHEBI:597326"/>
    </cofactor>
</comment>
<dbReference type="Pfam" id="PF00155">
    <property type="entry name" value="Aminotran_1_2"/>
    <property type="match status" value="1"/>
</dbReference>
<keyword evidence="4" id="KW-0808">Transferase</keyword>
<organism evidence="7 8">
    <name type="scientific">Candidatus Defluviibacterium haderslevense</name>
    <dbReference type="NCBI Taxonomy" id="2981993"/>
    <lineage>
        <taxon>Bacteria</taxon>
        <taxon>Pseudomonadati</taxon>
        <taxon>Bacteroidota</taxon>
        <taxon>Saprospiria</taxon>
        <taxon>Saprospirales</taxon>
        <taxon>Saprospiraceae</taxon>
        <taxon>Candidatus Defluviibacterium</taxon>
    </lineage>
</organism>
<dbReference type="CDD" id="cd00609">
    <property type="entry name" value="AAT_like"/>
    <property type="match status" value="1"/>
</dbReference>
<evidence type="ECO:0000259" key="6">
    <source>
        <dbReference type="Pfam" id="PF00155"/>
    </source>
</evidence>
<comment type="similarity">
    <text evidence="2">Belongs to the class-I pyridoxal-phosphate-dependent aminotransferase family.</text>
</comment>
<evidence type="ECO:0000256" key="3">
    <source>
        <dbReference type="ARBA" id="ARBA00022576"/>
    </source>
</evidence>
<gene>
    <name evidence="7" type="ORF">IPO85_19345</name>
</gene>
<keyword evidence="5" id="KW-0663">Pyridoxal phosphate</keyword>
<sequence length="413" mass="46774">MAENLIPSEIIKLGNEINARKSKGEQIYNLTIGDFDPQLFPIPVDLRDFIIQAYMDGHTNYPAANGVQELRNVLSKTLKEQLDLSYSSEEILISGGSRPLIYAVYQTILDPGDKVIYAVPSWNNNHYCHLNHAAKIELEVGPEQNFMPRAEDIKPFIEDAYLLALCSPQNPTGTVFSKEVLMDISKLVLEENKRRKGVKKPLYILYDQIYWQLTFGGLKHEDPVHLVPELRDYVIYIDGLSKVYAATGVRVGWSFGPLEVINKMRAILSHVGAWAPKAEQIATARFLENPKAVNDYLNWFKPQVELRLRQLFEGFDGLHKLGLPIEVIPPQAAIYLTIRFPLVGKTTKEGKSLNVQTEVTQYILDECHVAMVPFKAFGGTDQSEWYRISVGTLKLEDIPIIIGNIRKGLEQLH</sequence>
<dbReference type="AlphaFoldDB" id="A0A9D7SC03"/>
<keyword evidence="3 7" id="KW-0032">Aminotransferase</keyword>
<dbReference type="InterPro" id="IPR004839">
    <property type="entry name" value="Aminotransferase_I/II_large"/>
</dbReference>
<dbReference type="InterPro" id="IPR015424">
    <property type="entry name" value="PyrdxlP-dep_Trfase"/>
</dbReference>
<dbReference type="Gene3D" id="3.90.1150.10">
    <property type="entry name" value="Aspartate Aminotransferase, domain 1"/>
    <property type="match status" value="1"/>
</dbReference>
<evidence type="ECO:0000313" key="8">
    <source>
        <dbReference type="Proteomes" id="UP000808349"/>
    </source>
</evidence>
<reference evidence="7 8" key="1">
    <citation type="submission" date="2020-10" db="EMBL/GenBank/DDBJ databases">
        <title>Connecting structure to function with the recovery of over 1000 high-quality activated sludge metagenome-assembled genomes encoding full-length rRNA genes using long-read sequencing.</title>
        <authorList>
            <person name="Singleton C.M."/>
            <person name="Petriglieri F."/>
            <person name="Kristensen J.M."/>
            <person name="Kirkegaard R.H."/>
            <person name="Michaelsen T.Y."/>
            <person name="Andersen M.H."/>
            <person name="Karst S.M."/>
            <person name="Dueholm M.S."/>
            <person name="Nielsen P.H."/>
            <person name="Albertsen M."/>
        </authorList>
    </citation>
    <scope>NUCLEOTIDE SEQUENCE [LARGE SCALE GENOMIC DNA]</scope>
    <source>
        <strain evidence="7">Ribe_18-Q3-R11-54_BAT3C.373</strain>
    </source>
</reference>
<dbReference type="EMBL" id="JADKFW010000021">
    <property type="protein sequence ID" value="MBK9719628.1"/>
    <property type="molecule type" value="Genomic_DNA"/>
</dbReference>
<proteinExistence type="inferred from homology"/>
<dbReference type="InterPro" id="IPR015421">
    <property type="entry name" value="PyrdxlP-dep_Trfase_major"/>
</dbReference>
<dbReference type="Gene3D" id="3.40.640.10">
    <property type="entry name" value="Type I PLP-dependent aspartate aminotransferase-like (Major domain)"/>
    <property type="match status" value="1"/>
</dbReference>
<dbReference type="InterPro" id="IPR015422">
    <property type="entry name" value="PyrdxlP-dep_Trfase_small"/>
</dbReference>
<feature type="domain" description="Aminotransferase class I/classII large" evidence="6">
    <location>
        <begin position="29"/>
        <end position="400"/>
    </location>
</feature>
<protein>
    <submittedName>
        <fullName evidence="7">Aminotransferase class I/II-fold pyridoxal phosphate-dependent enzyme</fullName>
    </submittedName>
</protein>
<dbReference type="Proteomes" id="UP000808349">
    <property type="component" value="Unassembled WGS sequence"/>
</dbReference>
<accession>A0A9D7SC03</accession>
<comment type="caution">
    <text evidence="7">The sequence shown here is derived from an EMBL/GenBank/DDBJ whole genome shotgun (WGS) entry which is preliminary data.</text>
</comment>
<evidence type="ECO:0000256" key="1">
    <source>
        <dbReference type="ARBA" id="ARBA00001933"/>
    </source>
</evidence>
<name>A0A9D7SC03_9BACT</name>
<dbReference type="PANTHER" id="PTHR46383:SF1">
    <property type="entry name" value="ASPARTATE AMINOTRANSFERASE"/>
    <property type="match status" value="1"/>
</dbReference>
<evidence type="ECO:0000313" key="7">
    <source>
        <dbReference type="EMBL" id="MBK9719628.1"/>
    </source>
</evidence>
<evidence type="ECO:0000256" key="5">
    <source>
        <dbReference type="ARBA" id="ARBA00022898"/>
    </source>
</evidence>
<evidence type="ECO:0000256" key="2">
    <source>
        <dbReference type="ARBA" id="ARBA00007441"/>
    </source>
</evidence>
<dbReference type="InterPro" id="IPR050596">
    <property type="entry name" value="AspAT/PAT-like"/>
</dbReference>
<evidence type="ECO:0000256" key="4">
    <source>
        <dbReference type="ARBA" id="ARBA00022679"/>
    </source>
</evidence>
<dbReference type="GO" id="GO:0008483">
    <property type="term" value="F:transaminase activity"/>
    <property type="evidence" value="ECO:0007669"/>
    <property type="project" value="UniProtKB-KW"/>
</dbReference>
<dbReference type="PANTHER" id="PTHR46383">
    <property type="entry name" value="ASPARTATE AMINOTRANSFERASE"/>
    <property type="match status" value="1"/>
</dbReference>
<dbReference type="GO" id="GO:0006520">
    <property type="term" value="P:amino acid metabolic process"/>
    <property type="evidence" value="ECO:0007669"/>
    <property type="project" value="InterPro"/>
</dbReference>